<dbReference type="InterPro" id="IPR012902">
    <property type="entry name" value="N_methyl_site"/>
</dbReference>
<dbReference type="NCBIfam" id="TIGR02532">
    <property type="entry name" value="IV_pilin_GFxxxE"/>
    <property type="match status" value="1"/>
</dbReference>
<dbReference type="RefSeq" id="WP_145276844.1">
    <property type="nucleotide sequence ID" value="NZ_CP036272.1"/>
</dbReference>
<dbReference type="InterPro" id="IPR011453">
    <property type="entry name" value="DUF1559"/>
</dbReference>
<proteinExistence type="predicted"/>
<dbReference type="Pfam" id="PF07963">
    <property type="entry name" value="N_methyl"/>
    <property type="match status" value="1"/>
</dbReference>
<dbReference type="Pfam" id="PF07596">
    <property type="entry name" value="SBP_bac_10"/>
    <property type="match status" value="1"/>
</dbReference>
<dbReference type="Proteomes" id="UP000315003">
    <property type="component" value="Chromosome"/>
</dbReference>
<sequence length="402" mass="42793">MKTRSRSGFTLVELLVVIAIIGIMVGLLLPAVQAAREAARRMSCSNNMKQVGLAMHNYESAYKQLPAQGGGTKRSAGSAWADSLTPTVSGGGNNVRHLSALVPILPFMEQQALWQQISNPYREQTNGLLYAAMGPNTHMTLAEHDANGRYEPWLTTLAGLRCPSDPGQGLPAHGRTNYGVCVGDSVYYQYQGIRDQFGNALSTASNAKQAQRGMFQVGYLKPRFRDVLDGLSNTIMGGEFNTDLGDRDITTQQKSAPGAGTTAPSLCALGADVDRPSFWGSGASLMGSNEQQRGFKWACHLTVYSGFTTILPPNGPICLDTSSGDIFSWGIFPTSSRHPGGAHALMGDGGVRFITDSIEAGQDIGSVYHAGTGARAPGQESPYGLWGAMGTRAGRETIQEVP</sequence>
<reference evidence="2 3" key="1">
    <citation type="submission" date="2019-02" db="EMBL/GenBank/DDBJ databases">
        <title>Deep-cultivation of Planctomycetes and their phenomic and genomic characterization uncovers novel biology.</title>
        <authorList>
            <person name="Wiegand S."/>
            <person name="Jogler M."/>
            <person name="Boedeker C."/>
            <person name="Pinto D."/>
            <person name="Vollmers J."/>
            <person name="Rivas-Marin E."/>
            <person name="Kohn T."/>
            <person name="Peeters S.H."/>
            <person name="Heuer A."/>
            <person name="Rast P."/>
            <person name="Oberbeckmann S."/>
            <person name="Bunk B."/>
            <person name="Jeske O."/>
            <person name="Meyerdierks A."/>
            <person name="Storesund J.E."/>
            <person name="Kallscheuer N."/>
            <person name="Luecker S."/>
            <person name="Lage O.M."/>
            <person name="Pohl T."/>
            <person name="Merkel B.J."/>
            <person name="Hornburger P."/>
            <person name="Mueller R.-W."/>
            <person name="Bruemmer F."/>
            <person name="Labrenz M."/>
            <person name="Spormann A.M."/>
            <person name="Op den Camp H."/>
            <person name="Overmann J."/>
            <person name="Amann R."/>
            <person name="Jetten M.S.M."/>
            <person name="Mascher T."/>
            <person name="Medema M.H."/>
            <person name="Devos D.P."/>
            <person name="Kaster A.-K."/>
            <person name="Ovreas L."/>
            <person name="Rohde M."/>
            <person name="Galperin M.Y."/>
            <person name="Jogler C."/>
        </authorList>
    </citation>
    <scope>NUCLEOTIDE SEQUENCE [LARGE SCALE GENOMIC DNA]</scope>
    <source>
        <strain evidence="2 3">SV_7m_r</strain>
    </source>
</reference>
<dbReference type="AlphaFoldDB" id="A0A517T1I1"/>
<dbReference type="OrthoDB" id="241541at2"/>
<dbReference type="EMBL" id="CP036272">
    <property type="protein sequence ID" value="QDT62223.1"/>
    <property type="molecule type" value="Genomic_DNA"/>
</dbReference>
<name>A0A517T1I1_9BACT</name>
<dbReference type="InterPro" id="IPR045584">
    <property type="entry name" value="Pilin-like"/>
</dbReference>
<keyword evidence="3" id="KW-1185">Reference proteome</keyword>
<feature type="domain" description="DUF1559" evidence="1">
    <location>
        <begin position="33"/>
        <end position="360"/>
    </location>
</feature>
<dbReference type="SUPFAM" id="SSF54523">
    <property type="entry name" value="Pili subunits"/>
    <property type="match status" value="1"/>
</dbReference>
<dbReference type="InterPro" id="IPR027558">
    <property type="entry name" value="Pre_pil_HX9DG_C"/>
</dbReference>
<protein>
    <submittedName>
        <fullName evidence="2">Type II secretion system protein G</fullName>
    </submittedName>
</protein>
<evidence type="ECO:0000313" key="3">
    <source>
        <dbReference type="Proteomes" id="UP000315003"/>
    </source>
</evidence>
<accession>A0A517T1I1</accession>
<organism evidence="2 3">
    <name type="scientific">Stieleria bergensis</name>
    <dbReference type="NCBI Taxonomy" id="2528025"/>
    <lineage>
        <taxon>Bacteria</taxon>
        <taxon>Pseudomonadati</taxon>
        <taxon>Planctomycetota</taxon>
        <taxon>Planctomycetia</taxon>
        <taxon>Pirellulales</taxon>
        <taxon>Pirellulaceae</taxon>
        <taxon>Stieleria</taxon>
    </lineage>
</organism>
<dbReference type="NCBIfam" id="TIGR04294">
    <property type="entry name" value="pre_pil_HX9DG"/>
    <property type="match status" value="1"/>
</dbReference>
<dbReference type="PANTHER" id="PTHR30093:SF2">
    <property type="entry name" value="TYPE II SECRETION SYSTEM PROTEIN H"/>
    <property type="match status" value="1"/>
</dbReference>
<dbReference type="Gene3D" id="3.30.700.10">
    <property type="entry name" value="Glycoprotein, Type 4 Pilin"/>
    <property type="match status" value="1"/>
</dbReference>
<evidence type="ECO:0000313" key="2">
    <source>
        <dbReference type="EMBL" id="QDT62223.1"/>
    </source>
</evidence>
<dbReference type="PANTHER" id="PTHR30093">
    <property type="entry name" value="GENERAL SECRETION PATHWAY PROTEIN G"/>
    <property type="match status" value="1"/>
</dbReference>
<dbReference type="PROSITE" id="PS00409">
    <property type="entry name" value="PROKAR_NTER_METHYL"/>
    <property type="match status" value="1"/>
</dbReference>
<gene>
    <name evidence="2" type="primary">xcpT_4</name>
    <name evidence="2" type="ORF">SV7mr_47700</name>
</gene>
<evidence type="ECO:0000259" key="1">
    <source>
        <dbReference type="Pfam" id="PF07596"/>
    </source>
</evidence>